<keyword evidence="2" id="KW-0813">Transport</keyword>
<feature type="transmembrane region" description="Helical" evidence="7">
    <location>
        <begin position="256"/>
        <end position="276"/>
    </location>
</feature>
<dbReference type="InterPro" id="IPR005829">
    <property type="entry name" value="Sugar_transporter_CS"/>
</dbReference>
<feature type="transmembrane region" description="Helical" evidence="7">
    <location>
        <begin position="321"/>
        <end position="338"/>
    </location>
</feature>
<evidence type="ECO:0000256" key="1">
    <source>
        <dbReference type="ARBA" id="ARBA00004651"/>
    </source>
</evidence>
<dbReference type="InterPro" id="IPR036259">
    <property type="entry name" value="MFS_trans_sf"/>
</dbReference>
<evidence type="ECO:0000256" key="6">
    <source>
        <dbReference type="ARBA" id="ARBA00023136"/>
    </source>
</evidence>
<keyword evidence="5 7" id="KW-1133">Transmembrane helix</keyword>
<evidence type="ECO:0000256" key="4">
    <source>
        <dbReference type="ARBA" id="ARBA00022692"/>
    </source>
</evidence>
<feature type="transmembrane region" description="Helical" evidence="7">
    <location>
        <begin position="76"/>
        <end position="93"/>
    </location>
</feature>
<evidence type="ECO:0000256" key="7">
    <source>
        <dbReference type="SAM" id="Phobius"/>
    </source>
</evidence>
<keyword evidence="6 7" id="KW-0472">Membrane</keyword>
<dbReference type="Proteomes" id="UP000093267">
    <property type="component" value="Chromosome"/>
</dbReference>
<dbReference type="PANTHER" id="PTHR42718:SF46">
    <property type="entry name" value="BLR6921 PROTEIN"/>
    <property type="match status" value="1"/>
</dbReference>
<feature type="transmembrane region" description="Helical" evidence="7">
    <location>
        <begin position="219"/>
        <end position="236"/>
    </location>
</feature>
<proteinExistence type="predicted"/>
<evidence type="ECO:0000259" key="8">
    <source>
        <dbReference type="PROSITE" id="PS50850"/>
    </source>
</evidence>
<feature type="transmembrane region" description="Helical" evidence="7">
    <location>
        <begin position="344"/>
        <end position="371"/>
    </location>
</feature>
<feature type="transmembrane region" description="Helical" evidence="7">
    <location>
        <begin position="392"/>
        <end position="414"/>
    </location>
</feature>
<accession>A0A1B2J0V7</accession>
<dbReference type="Pfam" id="PF07690">
    <property type="entry name" value="MFS_1"/>
    <property type="match status" value="1"/>
</dbReference>
<feature type="transmembrane region" description="Helical" evidence="7">
    <location>
        <begin position="105"/>
        <end position="123"/>
    </location>
</feature>
<name>A0A1B2J0V7_9LACO</name>
<keyword evidence="3" id="KW-1003">Cell membrane</keyword>
<dbReference type="Gene3D" id="1.20.1250.20">
    <property type="entry name" value="MFS general substrate transporter like domains"/>
    <property type="match status" value="1"/>
</dbReference>
<dbReference type="PROSITE" id="PS00216">
    <property type="entry name" value="SUGAR_TRANSPORT_1"/>
    <property type="match status" value="1"/>
</dbReference>
<dbReference type="InterPro" id="IPR020846">
    <property type="entry name" value="MFS_dom"/>
</dbReference>
<organism evidence="9 10">
    <name type="scientific">Secundilactobacillus paracollinoides</name>
    <dbReference type="NCBI Taxonomy" id="240427"/>
    <lineage>
        <taxon>Bacteria</taxon>
        <taxon>Bacillati</taxon>
        <taxon>Bacillota</taxon>
        <taxon>Bacilli</taxon>
        <taxon>Lactobacillales</taxon>
        <taxon>Lactobacillaceae</taxon>
        <taxon>Secundilactobacillus</taxon>
    </lineage>
</organism>
<reference evidence="9 10" key="1">
    <citation type="submission" date="2016-03" db="EMBL/GenBank/DDBJ databases">
        <title>Pediococcus and Lactobacillus from brewery environment - whole genome sequencing and assembly.</title>
        <authorList>
            <person name="Behr J."/>
            <person name="Geissler A.J."/>
            <person name="Vogel R.F."/>
        </authorList>
    </citation>
    <scope>NUCLEOTIDE SEQUENCE [LARGE SCALE GENOMIC DNA]</scope>
    <source>
        <strain evidence="9 10">TMW 1.1995</strain>
    </source>
</reference>
<evidence type="ECO:0000256" key="2">
    <source>
        <dbReference type="ARBA" id="ARBA00022448"/>
    </source>
</evidence>
<feature type="transmembrane region" description="Helical" evidence="7">
    <location>
        <begin position="166"/>
        <end position="184"/>
    </location>
</feature>
<sequence length="444" mass="47911">MTSKVKQRIVLIIALLSYFLTALSTSIVITGLTKISADLHLDQLGLSWVQNAYGLAFGSFILLSGRLSDLLGRRRVLNMALVIFSIGSLIAGFTDQTVVMIAARFLQGIGAAILAPTSMALLMDYFEGPALVRAIAWYSSISGLGASVGLVLGGVLASYLSWRIGFYLNVPVALVMLCLSVVTLKKSRVRHESFDWIGTVLSVIGSGILVYAVNGAKNGVLFLIIALILLSTFVGYEKKNQAPIMPLSIFHSRQRVLAYSIRALFVGAMMGFWFFISEYLQEVLHATPLLTGFAFLPMTLTLFITAILVPRLIMNWDNKHTLILANVLLVIGFLWIWIGGNHGYLTTVIMPMILFGIGQGLGLTPLTNFGIADVPTAQTGVASGMVNTAHQLGSVLGLAIMVNISSALVNAQNIAGQFRIAMFVGLILTIVCTGLSLMIHVEKK</sequence>
<keyword evidence="10" id="KW-1185">Reference proteome</keyword>
<evidence type="ECO:0000313" key="10">
    <source>
        <dbReference type="Proteomes" id="UP000093267"/>
    </source>
</evidence>
<dbReference type="RefSeq" id="WP_054711497.1">
    <property type="nucleotide sequence ID" value="NZ_CP014912.1"/>
</dbReference>
<dbReference type="GO" id="GO:0022857">
    <property type="term" value="F:transmembrane transporter activity"/>
    <property type="evidence" value="ECO:0007669"/>
    <property type="project" value="InterPro"/>
</dbReference>
<dbReference type="PROSITE" id="PS50850">
    <property type="entry name" value="MFS"/>
    <property type="match status" value="1"/>
</dbReference>
<gene>
    <name evidence="9" type="ORF">AYR63_12520</name>
</gene>
<dbReference type="CDD" id="cd17321">
    <property type="entry name" value="MFS_MMR_MDR_like"/>
    <property type="match status" value="1"/>
</dbReference>
<protein>
    <submittedName>
        <fullName evidence="9">MFS transporter</fullName>
    </submittedName>
</protein>
<feature type="domain" description="Major facilitator superfamily (MFS) profile" evidence="8">
    <location>
        <begin position="10"/>
        <end position="444"/>
    </location>
</feature>
<dbReference type="SUPFAM" id="SSF103473">
    <property type="entry name" value="MFS general substrate transporter"/>
    <property type="match status" value="1"/>
</dbReference>
<dbReference type="AlphaFoldDB" id="A0A1B2J0V7"/>
<dbReference type="InterPro" id="IPR011701">
    <property type="entry name" value="MFS"/>
</dbReference>
<evidence type="ECO:0000313" key="9">
    <source>
        <dbReference type="EMBL" id="ANZ67880.1"/>
    </source>
</evidence>
<feature type="transmembrane region" description="Helical" evidence="7">
    <location>
        <begin position="288"/>
        <end position="309"/>
    </location>
</feature>
<dbReference type="PANTHER" id="PTHR42718">
    <property type="entry name" value="MAJOR FACILITATOR SUPERFAMILY MULTIDRUG TRANSPORTER MFSC"/>
    <property type="match status" value="1"/>
</dbReference>
<feature type="transmembrane region" description="Helical" evidence="7">
    <location>
        <begin position="135"/>
        <end position="160"/>
    </location>
</feature>
<feature type="transmembrane region" description="Helical" evidence="7">
    <location>
        <begin position="9"/>
        <end position="32"/>
    </location>
</feature>
<dbReference type="KEGG" id="lpd:AYR62_05615"/>
<dbReference type="EMBL" id="CP014924">
    <property type="protein sequence ID" value="ANZ67880.1"/>
    <property type="molecule type" value="Genomic_DNA"/>
</dbReference>
<keyword evidence="4 7" id="KW-0812">Transmembrane</keyword>
<evidence type="ECO:0000256" key="3">
    <source>
        <dbReference type="ARBA" id="ARBA00022475"/>
    </source>
</evidence>
<feature type="transmembrane region" description="Helical" evidence="7">
    <location>
        <begin position="44"/>
        <end position="64"/>
    </location>
</feature>
<dbReference type="Gene3D" id="1.20.1720.10">
    <property type="entry name" value="Multidrug resistance protein D"/>
    <property type="match status" value="1"/>
</dbReference>
<dbReference type="GO" id="GO:0005886">
    <property type="term" value="C:plasma membrane"/>
    <property type="evidence" value="ECO:0007669"/>
    <property type="project" value="UniProtKB-SubCell"/>
</dbReference>
<feature type="transmembrane region" description="Helical" evidence="7">
    <location>
        <begin position="196"/>
        <end position="213"/>
    </location>
</feature>
<comment type="subcellular location">
    <subcellularLocation>
        <location evidence="1">Cell membrane</location>
        <topology evidence="1">Multi-pass membrane protein</topology>
    </subcellularLocation>
</comment>
<dbReference type="OrthoDB" id="2414439at2"/>
<feature type="transmembrane region" description="Helical" evidence="7">
    <location>
        <begin position="420"/>
        <end position="441"/>
    </location>
</feature>
<evidence type="ECO:0000256" key="5">
    <source>
        <dbReference type="ARBA" id="ARBA00022989"/>
    </source>
</evidence>